<proteinExistence type="predicted"/>
<accession>A0A378KAW8</accession>
<organism evidence="1 2">
    <name type="scientific">Legionella busanensis</name>
    <dbReference type="NCBI Taxonomy" id="190655"/>
    <lineage>
        <taxon>Bacteria</taxon>
        <taxon>Pseudomonadati</taxon>
        <taxon>Pseudomonadota</taxon>
        <taxon>Gammaproteobacteria</taxon>
        <taxon>Legionellales</taxon>
        <taxon>Legionellaceae</taxon>
        <taxon>Legionella</taxon>
    </lineage>
</organism>
<dbReference type="AlphaFoldDB" id="A0A378KAW8"/>
<reference evidence="1 2" key="1">
    <citation type="submission" date="2018-06" db="EMBL/GenBank/DDBJ databases">
        <authorList>
            <consortium name="Pathogen Informatics"/>
            <person name="Doyle S."/>
        </authorList>
    </citation>
    <scope>NUCLEOTIDE SEQUENCE [LARGE SCALE GENOMIC DNA]</scope>
    <source>
        <strain evidence="1 2">NCTC13316</strain>
    </source>
</reference>
<sequence>MLTYTATVYFGPHIINTKSSNDLDTLFIWMLTEGNKDFGESSGQIVNNLNQEVVKQFKKNSFLD</sequence>
<dbReference type="EMBL" id="UGOD01000003">
    <property type="protein sequence ID" value="STX81323.1"/>
    <property type="molecule type" value="Genomic_DNA"/>
</dbReference>
<evidence type="ECO:0000313" key="1">
    <source>
        <dbReference type="EMBL" id="STX81323.1"/>
    </source>
</evidence>
<evidence type="ECO:0000313" key="2">
    <source>
        <dbReference type="Proteomes" id="UP000254794"/>
    </source>
</evidence>
<gene>
    <name evidence="1" type="ORF">NCTC13316_03192</name>
</gene>
<keyword evidence="2" id="KW-1185">Reference proteome</keyword>
<protein>
    <submittedName>
        <fullName evidence="1">Uncharacterized protein</fullName>
    </submittedName>
</protein>
<name>A0A378KAW8_9GAMM</name>
<dbReference type="Proteomes" id="UP000254794">
    <property type="component" value="Unassembled WGS sequence"/>
</dbReference>